<accession>A0A4Y2VDG3</accession>
<organism evidence="1 2">
    <name type="scientific">Araneus ventricosus</name>
    <name type="common">Orbweaver spider</name>
    <name type="synonym">Epeira ventricosa</name>
    <dbReference type="NCBI Taxonomy" id="182803"/>
    <lineage>
        <taxon>Eukaryota</taxon>
        <taxon>Metazoa</taxon>
        <taxon>Ecdysozoa</taxon>
        <taxon>Arthropoda</taxon>
        <taxon>Chelicerata</taxon>
        <taxon>Arachnida</taxon>
        <taxon>Araneae</taxon>
        <taxon>Araneomorphae</taxon>
        <taxon>Entelegynae</taxon>
        <taxon>Araneoidea</taxon>
        <taxon>Araneidae</taxon>
        <taxon>Araneus</taxon>
    </lineage>
</organism>
<evidence type="ECO:0000313" key="1">
    <source>
        <dbReference type="EMBL" id="GBO22424.1"/>
    </source>
</evidence>
<comment type="caution">
    <text evidence="1">The sequence shown here is derived from an EMBL/GenBank/DDBJ whole genome shotgun (WGS) entry which is preliminary data.</text>
</comment>
<reference evidence="1 2" key="1">
    <citation type="journal article" date="2019" name="Sci. Rep.">
        <title>Orb-weaving spider Araneus ventricosus genome elucidates the spidroin gene catalogue.</title>
        <authorList>
            <person name="Kono N."/>
            <person name="Nakamura H."/>
            <person name="Ohtoshi R."/>
            <person name="Moran D.A.P."/>
            <person name="Shinohara A."/>
            <person name="Yoshida Y."/>
            <person name="Fujiwara M."/>
            <person name="Mori M."/>
            <person name="Tomita M."/>
            <person name="Arakawa K."/>
        </authorList>
    </citation>
    <scope>NUCLEOTIDE SEQUENCE [LARGE SCALE GENOMIC DNA]</scope>
</reference>
<dbReference type="Proteomes" id="UP000499080">
    <property type="component" value="Unassembled WGS sequence"/>
</dbReference>
<dbReference type="AlphaFoldDB" id="A0A4Y2VDG3"/>
<dbReference type="OrthoDB" id="7548346at2759"/>
<proteinExistence type="predicted"/>
<evidence type="ECO:0000313" key="2">
    <source>
        <dbReference type="Proteomes" id="UP000499080"/>
    </source>
</evidence>
<keyword evidence="2" id="KW-1185">Reference proteome</keyword>
<gene>
    <name evidence="1" type="ORF">AVEN_79189_1</name>
</gene>
<protein>
    <submittedName>
        <fullName evidence="1">Uncharacterized protein</fullName>
    </submittedName>
</protein>
<sequence>MNRPCNMPMRIMLKLCGKRLNLERLITGQAEDRKIDAGNELRNLRLCEKEKISDYIARTRGLATKCGPFGFDVTERELAFYVV</sequence>
<dbReference type="EMBL" id="BGPR01045509">
    <property type="protein sequence ID" value="GBO22424.1"/>
    <property type="molecule type" value="Genomic_DNA"/>
</dbReference>
<name>A0A4Y2VDG3_ARAVE</name>